<dbReference type="HOGENOM" id="CLU_1127847_0_0_7"/>
<feature type="transmembrane region" description="Helical" evidence="1">
    <location>
        <begin position="42"/>
        <end position="61"/>
    </location>
</feature>
<organism evidence="2 3">
    <name type="scientific">Helicobacter cetorum (strain ATCC BAA-429 / MIT 00-7128)</name>
    <dbReference type="NCBI Taxonomy" id="182217"/>
    <lineage>
        <taxon>Bacteria</taxon>
        <taxon>Pseudomonadati</taxon>
        <taxon>Campylobacterota</taxon>
        <taxon>Epsilonproteobacteria</taxon>
        <taxon>Campylobacterales</taxon>
        <taxon>Helicobacteraceae</taxon>
        <taxon>Helicobacter</taxon>
    </lineage>
</organism>
<dbReference type="RefSeq" id="WP_014660196.1">
    <property type="nucleotide sequence ID" value="NC_017737.1"/>
</dbReference>
<keyword evidence="1" id="KW-0472">Membrane</keyword>
<dbReference type="EMBL" id="CP003479">
    <property type="protein sequence ID" value="AFI03320.1"/>
    <property type="molecule type" value="Genomic_DNA"/>
</dbReference>
<keyword evidence="3" id="KW-1185">Reference proteome</keyword>
<evidence type="ECO:0000313" key="2">
    <source>
        <dbReference type="EMBL" id="AFI03320.1"/>
    </source>
</evidence>
<sequence>MSGCKYCKETKQESFEHQKHQLEIYKVLKEEQDRWTYNFQGIYLQALSVLIFAPLGVLWFLWTNADKMSLETIYFVIEMVLIFIVGFGSSATSKSARTLRIRFYTRYETLQTCLKNPKLSLKDLLAKEEKNNQRRMNSKVAFKQGEKQTINQTSMMLYQKWISDFIILPILIMATYFLPLVAWLKLNTDLNTALTMFVINSLIMTTIFIANTLHMTTNKPFFLGAYLLILTPIIIKLEFLNATSCG</sequence>
<name>I0EK51_HELC0</name>
<protein>
    <submittedName>
        <fullName evidence="2">Uncharacterized protein</fullName>
    </submittedName>
</protein>
<evidence type="ECO:0000313" key="3">
    <source>
        <dbReference type="Proteomes" id="UP000005010"/>
    </source>
</evidence>
<feature type="transmembrane region" description="Helical" evidence="1">
    <location>
        <begin position="165"/>
        <end position="184"/>
    </location>
</feature>
<feature type="transmembrane region" description="Helical" evidence="1">
    <location>
        <begin position="190"/>
        <end position="209"/>
    </location>
</feature>
<keyword evidence="1" id="KW-0812">Transmembrane</keyword>
<dbReference type="KEGG" id="hce:HCW_00105"/>
<accession>I0EK51</accession>
<reference evidence="3" key="1">
    <citation type="submission" date="2012-04" db="EMBL/GenBank/DDBJ databases">
        <title>Complete genome sequence of Helicobacter cetorum strain MIT 00-7128.</title>
        <authorList>
            <person name="Kersulyte D."/>
            <person name="Berg D.E."/>
        </authorList>
    </citation>
    <scope>NUCLEOTIDE SEQUENCE [LARGE SCALE GENOMIC DNA]</scope>
    <source>
        <strain evidence="3">MIT 00-7128</strain>
    </source>
</reference>
<dbReference type="PATRIC" id="fig|182217.3.peg.22"/>
<gene>
    <name evidence="2" type="ordered locus">HCW_00105</name>
</gene>
<proteinExistence type="predicted"/>
<feature type="transmembrane region" description="Helical" evidence="1">
    <location>
        <begin position="221"/>
        <end position="240"/>
    </location>
</feature>
<feature type="transmembrane region" description="Helical" evidence="1">
    <location>
        <begin position="73"/>
        <end position="92"/>
    </location>
</feature>
<keyword evidence="1" id="KW-1133">Transmembrane helix</keyword>
<dbReference type="Proteomes" id="UP000005010">
    <property type="component" value="Chromosome"/>
</dbReference>
<dbReference type="AlphaFoldDB" id="I0EK51"/>
<evidence type="ECO:0000256" key="1">
    <source>
        <dbReference type="SAM" id="Phobius"/>
    </source>
</evidence>